<comment type="caution">
    <text evidence="2">The sequence shown here is derived from an EMBL/GenBank/DDBJ whole genome shotgun (WGS) entry which is preliminary data.</text>
</comment>
<dbReference type="RefSeq" id="WP_126815517.1">
    <property type="nucleotide sequence ID" value="NZ_RXPP01000002.1"/>
</dbReference>
<reference evidence="2 3" key="1">
    <citation type="submission" date="2018-12" db="EMBL/GenBank/DDBJ databases">
        <title>The Batch Genome Submission of Enterobacter spp. strains.</title>
        <authorList>
            <person name="Wei L."/>
            <person name="Wu W."/>
            <person name="Lin J."/>
            <person name="Zhang X."/>
            <person name="Feng Y."/>
            <person name="Zong Z."/>
        </authorList>
    </citation>
    <scope>NUCLEOTIDE SEQUENCE [LARGE SCALE GENOMIC DNA]</scope>
    <source>
        <strain evidence="2 3">SCEM020047</strain>
    </source>
</reference>
<evidence type="ECO:0000313" key="2">
    <source>
        <dbReference type="EMBL" id="RTQ26667.1"/>
    </source>
</evidence>
<sequence length="172" mass="20333">MRVMMRALTEIFCQSTKVLVLRFDLYVKEHSESNQVISQFSQTLTNKLKKQYPGTWFHLIWVRELGRSPKQHYHCVLMAYGQKIQHPAKLIPMIEECWQFSSKGTFSLSSNYYYFWKRGESHLLGLIIYRLSYLAKNITKKCFNTKTRRYGNRCFSASSQLPTQMLSVLLDP</sequence>
<dbReference type="Proteomes" id="UP000282263">
    <property type="component" value="Unassembled WGS sequence"/>
</dbReference>
<proteinExistence type="predicted"/>
<protein>
    <submittedName>
        <fullName evidence="2">Inovirus Gp2 family protein</fullName>
    </submittedName>
</protein>
<dbReference type="InterPro" id="IPR057271">
    <property type="entry name" value="YagK_YfjJ_C"/>
</dbReference>
<organism evidence="2 3">
    <name type="scientific">Enterobacter mori</name>
    <dbReference type="NCBI Taxonomy" id="539813"/>
    <lineage>
        <taxon>Bacteria</taxon>
        <taxon>Pseudomonadati</taxon>
        <taxon>Pseudomonadota</taxon>
        <taxon>Gammaproteobacteria</taxon>
        <taxon>Enterobacterales</taxon>
        <taxon>Enterobacteriaceae</taxon>
        <taxon>Enterobacter</taxon>
    </lineage>
</organism>
<dbReference type="EMBL" id="RXPP01000002">
    <property type="protein sequence ID" value="RTQ26667.1"/>
    <property type="molecule type" value="Genomic_DNA"/>
</dbReference>
<evidence type="ECO:0000313" key="3">
    <source>
        <dbReference type="Proteomes" id="UP000282263"/>
    </source>
</evidence>
<name>A0A9Q7K853_9ENTR</name>
<feature type="domain" description="YagK/YfjJ C-terminal" evidence="1">
    <location>
        <begin position="14"/>
        <end position="155"/>
    </location>
</feature>
<dbReference type="Pfam" id="PF11726">
    <property type="entry name" value="YagK_YfjJ_C"/>
    <property type="match status" value="1"/>
</dbReference>
<evidence type="ECO:0000259" key="1">
    <source>
        <dbReference type="Pfam" id="PF11726"/>
    </source>
</evidence>
<gene>
    <name evidence="2" type="ORF">EKN29_02850</name>
</gene>
<accession>A0A9Q7K853</accession>
<dbReference type="AlphaFoldDB" id="A0A9Q7K853"/>